<keyword evidence="1" id="KW-0472">Membrane</keyword>
<feature type="transmembrane region" description="Helical" evidence="1">
    <location>
        <begin position="59"/>
        <end position="78"/>
    </location>
</feature>
<protein>
    <recommendedName>
        <fullName evidence="4">Mercuric transport protein MerT</fullName>
    </recommendedName>
</protein>
<keyword evidence="1" id="KW-1133">Transmembrane helix</keyword>
<evidence type="ECO:0000313" key="3">
    <source>
        <dbReference type="Proteomes" id="UP001161390"/>
    </source>
</evidence>
<dbReference type="Proteomes" id="UP001161390">
    <property type="component" value="Unassembled WGS sequence"/>
</dbReference>
<reference evidence="2" key="1">
    <citation type="journal article" date="2014" name="Int. J. Syst. Evol. Microbiol.">
        <title>Complete genome of a new Firmicutes species belonging to the dominant human colonic microbiota ('Ruminococcus bicirculans') reveals two chromosomes and a selective capacity to utilize plant glucans.</title>
        <authorList>
            <consortium name="NISC Comparative Sequencing Program"/>
            <person name="Wegmann U."/>
            <person name="Louis P."/>
            <person name="Goesmann A."/>
            <person name="Henrissat B."/>
            <person name="Duncan S.H."/>
            <person name="Flint H.J."/>
        </authorList>
    </citation>
    <scope>NUCLEOTIDE SEQUENCE</scope>
    <source>
        <strain evidence="2">NBRC 108216</strain>
    </source>
</reference>
<reference evidence="2" key="2">
    <citation type="submission" date="2023-01" db="EMBL/GenBank/DDBJ databases">
        <title>Draft genome sequence of Algimonas porphyrae strain NBRC 108216.</title>
        <authorList>
            <person name="Sun Q."/>
            <person name="Mori K."/>
        </authorList>
    </citation>
    <scope>NUCLEOTIDE SEQUENCE</scope>
    <source>
        <strain evidence="2">NBRC 108216</strain>
    </source>
</reference>
<gene>
    <name evidence="2" type="ORF">GCM10007854_19880</name>
</gene>
<dbReference type="EMBL" id="BSNJ01000004">
    <property type="protein sequence ID" value="GLQ21033.1"/>
    <property type="molecule type" value="Genomic_DNA"/>
</dbReference>
<keyword evidence="3" id="KW-1185">Reference proteome</keyword>
<dbReference type="RefSeq" id="WP_284372171.1">
    <property type="nucleotide sequence ID" value="NZ_BSNJ01000004.1"/>
</dbReference>
<organism evidence="2 3">
    <name type="scientific">Algimonas porphyrae</name>
    <dbReference type="NCBI Taxonomy" id="1128113"/>
    <lineage>
        <taxon>Bacteria</taxon>
        <taxon>Pseudomonadati</taxon>
        <taxon>Pseudomonadota</taxon>
        <taxon>Alphaproteobacteria</taxon>
        <taxon>Maricaulales</taxon>
        <taxon>Robiginitomaculaceae</taxon>
        <taxon>Algimonas</taxon>
    </lineage>
</organism>
<keyword evidence="1" id="KW-0812">Transmembrane</keyword>
<evidence type="ECO:0000256" key="1">
    <source>
        <dbReference type="SAM" id="Phobius"/>
    </source>
</evidence>
<accession>A0ABQ5V0E8</accession>
<evidence type="ECO:0008006" key="4">
    <source>
        <dbReference type="Google" id="ProtNLM"/>
    </source>
</evidence>
<comment type="caution">
    <text evidence="2">The sequence shown here is derived from an EMBL/GenBank/DDBJ whole genome shotgun (WGS) entry which is preliminary data.</text>
</comment>
<proteinExistence type="predicted"/>
<feature type="transmembrane region" description="Helical" evidence="1">
    <location>
        <begin position="104"/>
        <end position="124"/>
    </location>
</feature>
<sequence>MTKPLTRRSLFAPTLSLFASTSTLLCCALPALLVTIGAGAVMAGIASNVPGYIWLTEQKVPLFIISGILLSLAVFFRWRSRYAPCPIDPDAARACNRMRRVSGIILWVSVAIYLIGGFFAFFAADLLL</sequence>
<name>A0ABQ5V0E8_9PROT</name>
<evidence type="ECO:0000313" key="2">
    <source>
        <dbReference type="EMBL" id="GLQ21033.1"/>
    </source>
</evidence>